<organism evidence="3 4">
    <name type="scientific">Zootermopsis nevadensis</name>
    <name type="common">Dampwood termite</name>
    <dbReference type="NCBI Taxonomy" id="136037"/>
    <lineage>
        <taxon>Eukaryota</taxon>
        <taxon>Metazoa</taxon>
        <taxon>Ecdysozoa</taxon>
        <taxon>Arthropoda</taxon>
        <taxon>Hexapoda</taxon>
        <taxon>Insecta</taxon>
        <taxon>Pterygota</taxon>
        <taxon>Neoptera</taxon>
        <taxon>Polyneoptera</taxon>
        <taxon>Dictyoptera</taxon>
        <taxon>Blattodea</taxon>
        <taxon>Blattoidea</taxon>
        <taxon>Termitoidae</taxon>
        <taxon>Termopsidae</taxon>
        <taxon>Zootermopsis</taxon>
    </lineage>
</organism>
<name>A0A067R172_ZOONE</name>
<evidence type="ECO:0000256" key="1">
    <source>
        <dbReference type="SAM" id="MobiDB-lite"/>
    </source>
</evidence>
<evidence type="ECO:0000313" key="3">
    <source>
        <dbReference type="EMBL" id="KDR11305.1"/>
    </source>
</evidence>
<dbReference type="AlphaFoldDB" id="A0A067R172"/>
<keyword evidence="2" id="KW-0732">Signal</keyword>
<dbReference type="InParanoid" id="A0A067R172"/>
<feature type="compositionally biased region" description="Basic and acidic residues" evidence="1">
    <location>
        <begin position="223"/>
        <end position="240"/>
    </location>
</feature>
<feature type="compositionally biased region" description="Polar residues" evidence="1">
    <location>
        <begin position="171"/>
        <end position="186"/>
    </location>
</feature>
<proteinExistence type="predicted"/>
<feature type="chain" id="PRO_5001644585" evidence="2">
    <location>
        <begin position="21"/>
        <end position="252"/>
    </location>
</feature>
<evidence type="ECO:0000313" key="4">
    <source>
        <dbReference type="Proteomes" id="UP000027135"/>
    </source>
</evidence>
<accession>A0A067R172</accession>
<dbReference type="Proteomes" id="UP000027135">
    <property type="component" value="Unassembled WGS sequence"/>
</dbReference>
<keyword evidence="4" id="KW-1185">Reference proteome</keyword>
<feature type="region of interest" description="Disordered" evidence="1">
    <location>
        <begin position="46"/>
        <end position="88"/>
    </location>
</feature>
<protein>
    <submittedName>
        <fullName evidence="3">Uncharacterized protein</fullName>
    </submittedName>
</protein>
<feature type="region of interest" description="Disordered" evidence="1">
    <location>
        <begin position="170"/>
        <end position="252"/>
    </location>
</feature>
<feature type="signal peptide" evidence="2">
    <location>
        <begin position="1"/>
        <end position="20"/>
    </location>
</feature>
<sequence>MKPSALTLLSSAVLIGVAVAVLADAAPSSTRLGEDEKTFLRPVVHRKRENHAMRSGIRTGRSGLLDSRQQRRRRLIRPGDHSSGRPETQREFAIFVPAAEHGPFVRQSRRIKGPQRKMDNSVDTWIKDDSGVMAARYGMNGDKSDVYYCPYCRQDEAEHYRLIPYHRFASSGRQHQSHPATNSSRSPVPAETGHVKHDPDLQKETTVMSGEQRGKGLVPEEGVEMRSKSIEFGSAEDKESGGGYDEDVVEKV</sequence>
<feature type="compositionally biased region" description="Basic and acidic residues" evidence="1">
    <location>
        <begin position="193"/>
        <end position="203"/>
    </location>
</feature>
<dbReference type="EMBL" id="KK853104">
    <property type="protein sequence ID" value="KDR11305.1"/>
    <property type="molecule type" value="Genomic_DNA"/>
</dbReference>
<reference evidence="3 4" key="1">
    <citation type="journal article" date="2014" name="Nat. Commun.">
        <title>Molecular traces of alternative social organization in a termite genome.</title>
        <authorList>
            <person name="Terrapon N."/>
            <person name="Li C."/>
            <person name="Robertson H.M."/>
            <person name="Ji L."/>
            <person name="Meng X."/>
            <person name="Booth W."/>
            <person name="Chen Z."/>
            <person name="Childers C.P."/>
            <person name="Glastad K.M."/>
            <person name="Gokhale K."/>
            <person name="Gowin J."/>
            <person name="Gronenberg W."/>
            <person name="Hermansen R.A."/>
            <person name="Hu H."/>
            <person name="Hunt B.G."/>
            <person name="Huylmans A.K."/>
            <person name="Khalil S.M."/>
            <person name="Mitchell R.D."/>
            <person name="Munoz-Torres M.C."/>
            <person name="Mustard J.A."/>
            <person name="Pan H."/>
            <person name="Reese J.T."/>
            <person name="Scharf M.E."/>
            <person name="Sun F."/>
            <person name="Vogel H."/>
            <person name="Xiao J."/>
            <person name="Yang W."/>
            <person name="Yang Z."/>
            <person name="Yang Z."/>
            <person name="Zhou J."/>
            <person name="Zhu J."/>
            <person name="Brent C.S."/>
            <person name="Elsik C.G."/>
            <person name="Goodisman M.A."/>
            <person name="Liberles D.A."/>
            <person name="Roe R.M."/>
            <person name="Vargo E.L."/>
            <person name="Vilcinskas A."/>
            <person name="Wang J."/>
            <person name="Bornberg-Bauer E."/>
            <person name="Korb J."/>
            <person name="Zhang G."/>
            <person name="Liebig J."/>
        </authorList>
    </citation>
    <scope>NUCLEOTIDE SEQUENCE [LARGE SCALE GENOMIC DNA]</scope>
    <source>
        <tissue evidence="3">Whole organism</tissue>
    </source>
</reference>
<gene>
    <name evidence="3" type="ORF">L798_14948</name>
</gene>
<feature type="compositionally biased region" description="Basic and acidic residues" evidence="1">
    <location>
        <begin position="77"/>
        <end position="88"/>
    </location>
</feature>
<evidence type="ECO:0000256" key="2">
    <source>
        <dbReference type="SAM" id="SignalP"/>
    </source>
</evidence>